<comment type="caution">
    <text evidence="5">The sequence shown here is derived from an EMBL/GenBank/DDBJ whole genome shotgun (WGS) entry which is preliminary data.</text>
</comment>
<dbReference type="Gene3D" id="3.30.1520.10">
    <property type="entry name" value="Phox-like domain"/>
    <property type="match status" value="1"/>
</dbReference>
<gene>
    <name evidence="5" type="ORF">Naga_100026g37</name>
</gene>
<accession>W7UBT2</accession>
<dbReference type="AlphaFoldDB" id="W7UBT2"/>
<name>W7UBT2_9STRA</name>
<keyword evidence="6" id="KW-1185">Reference proteome</keyword>
<dbReference type="InterPro" id="IPR051837">
    <property type="entry name" value="SortingNexin/PXDomain-PKLike"/>
</dbReference>
<dbReference type="EMBL" id="AZIL01000037">
    <property type="protein sequence ID" value="EWM30419.1"/>
    <property type="molecule type" value="Genomic_DNA"/>
</dbReference>
<dbReference type="Proteomes" id="UP000019335">
    <property type="component" value="Chromosome 1"/>
</dbReference>
<keyword evidence="2" id="KW-0963">Cytoplasm</keyword>
<dbReference type="PROSITE" id="PS50195">
    <property type="entry name" value="PX"/>
    <property type="match status" value="1"/>
</dbReference>
<comment type="subcellular location">
    <subcellularLocation>
        <location evidence="1">Cytoplasm</location>
    </subcellularLocation>
</comment>
<evidence type="ECO:0000313" key="6">
    <source>
        <dbReference type="Proteomes" id="UP000019335"/>
    </source>
</evidence>
<evidence type="ECO:0000313" key="5">
    <source>
        <dbReference type="EMBL" id="EWM30419.1"/>
    </source>
</evidence>
<evidence type="ECO:0000256" key="1">
    <source>
        <dbReference type="ARBA" id="ARBA00004496"/>
    </source>
</evidence>
<dbReference type="GO" id="GO:0035091">
    <property type="term" value="F:phosphatidylinositol binding"/>
    <property type="evidence" value="ECO:0007669"/>
    <property type="project" value="InterPro"/>
</dbReference>
<dbReference type="InterPro" id="IPR001683">
    <property type="entry name" value="PX_dom"/>
</dbReference>
<feature type="region of interest" description="Disordered" evidence="3">
    <location>
        <begin position="250"/>
        <end position="289"/>
    </location>
</feature>
<evidence type="ECO:0000259" key="4">
    <source>
        <dbReference type="PROSITE" id="PS50195"/>
    </source>
</evidence>
<organism evidence="5 6">
    <name type="scientific">Nannochloropsis gaditana</name>
    <dbReference type="NCBI Taxonomy" id="72520"/>
    <lineage>
        <taxon>Eukaryota</taxon>
        <taxon>Sar</taxon>
        <taxon>Stramenopiles</taxon>
        <taxon>Ochrophyta</taxon>
        <taxon>Eustigmatophyceae</taxon>
        <taxon>Eustigmatales</taxon>
        <taxon>Monodopsidaceae</taxon>
        <taxon>Nannochloropsis</taxon>
    </lineage>
</organism>
<dbReference type="PANTHER" id="PTHR22999:SF23">
    <property type="entry name" value="SORTING NEXIN-16"/>
    <property type="match status" value="1"/>
</dbReference>
<reference evidence="5 6" key="1">
    <citation type="journal article" date="2014" name="Mol. Plant">
        <title>Chromosome Scale Genome Assembly and Transcriptome Profiling of Nannochloropsis gaditana in Nitrogen Depletion.</title>
        <authorList>
            <person name="Corteggiani Carpinelli E."/>
            <person name="Telatin A."/>
            <person name="Vitulo N."/>
            <person name="Forcato C."/>
            <person name="D'Angelo M."/>
            <person name="Schiavon R."/>
            <person name="Vezzi A."/>
            <person name="Giacometti G.M."/>
            <person name="Morosinotto T."/>
            <person name="Valle G."/>
        </authorList>
    </citation>
    <scope>NUCLEOTIDE SEQUENCE [LARGE SCALE GENOMIC DNA]</scope>
    <source>
        <strain evidence="5 6">B-31</strain>
    </source>
</reference>
<proteinExistence type="predicted"/>
<dbReference type="OrthoDB" id="63267at2759"/>
<sequence length="351" mass="38961">MDAIIVKYDQGQASFIRYTILVTLGDQSWSILRRFNDFSHLHEALCRSFPHFPGRLPPKKWFGRFNPEFLQERKVELQQYLDSVTSLPGFLERSQEGCVFFEVDRHLAGQDAEDKVHQDASALGSPYVPLVSLAIAPPLLSHSLRAPPPHMALVPSSLPSSFLLSLLLSPVFFLDDCRAQVEEARISSILWEASHAFINTSSPLHQVSIEQMDPEELAQQRNKLLQRTSGLRVLTATVPRLISATHLQQAHRQGQPQPGHDVVGRGKSARLRTGGRGVHGSDGRECSRGSIEEGGVGVIDVLSAPSRMTLGAQADLLEQQGLSVADKLREARLIRTTDDKDLIYRVGEERA</sequence>
<evidence type="ECO:0000256" key="3">
    <source>
        <dbReference type="SAM" id="MobiDB-lite"/>
    </source>
</evidence>
<evidence type="ECO:0000256" key="2">
    <source>
        <dbReference type="ARBA" id="ARBA00022490"/>
    </source>
</evidence>
<feature type="domain" description="PX" evidence="4">
    <location>
        <begin position="1"/>
        <end position="108"/>
    </location>
</feature>
<feature type="compositionally biased region" description="Basic and acidic residues" evidence="3">
    <location>
        <begin position="279"/>
        <end position="289"/>
    </location>
</feature>
<dbReference type="InterPro" id="IPR036871">
    <property type="entry name" value="PX_dom_sf"/>
</dbReference>
<dbReference type="Pfam" id="PF00787">
    <property type="entry name" value="PX"/>
    <property type="match status" value="1"/>
</dbReference>
<protein>
    <submittedName>
        <fullName evidence="5">Sorting nexin-16</fullName>
    </submittedName>
</protein>
<dbReference type="PANTHER" id="PTHR22999">
    <property type="entry name" value="PX SERINE/THREONINE KINASE PXK"/>
    <property type="match status" value="1"/>
</dbReference>
<dbReference type="CDD" id="cd06093">
    <property type="entry name" value="PX_domain"/>
    <property type="match status" value="1"/>
</dbReference>
<dbReference type="GO" id="GO:0005737">
    <property type="term" value="C:cytoplasm"/>
    <property type="evidence" value="ECO:0007669"/>
    <property type="project" value="UniProtKB-SubCell"/>
</dbReference>
<dbReference type="SUPFAM" id="SSF64268">
    <property type="entry name" value="PX domain"/>
    <property type="match status" value="1"/>
</dbReference>
<dbReference type="SMART" id="SM00312">
    <property type="entry name" value="PX"/>
    <property type="match status" value="1"/>
</dbReference>